<dbReference type="Pfam" id="PF13417">
    <property type="entry name" value="GST_N_3"/>
    <property type="match status" value="1"/>
</dbReference>
<reference evidence="2" key="1">
    <citation type="submission" date="2017-09" db="EMBL/GenBank/DDBJ databases">
        <title>Polyketide synthases of a Diaporthe helianthi virulent isolate.</title>
        <authorList>
            <person name="Baroncelli R."/>
        </authorList>
    </citation>
    <scope>NUCLEOTIDE SEQUENCE [LARGE SCALE GENOMIC DNA]</scope>
    <source>
        <strain evidence="2">7/96</strain>
    </source>
</reference>
<dbReference type="CDD" id="cd00299">
    <property type="entry name" value="GST_C_family"/>
    <property type="match status" value="1"/>
</dbReference>
<dbReference type="SUPFAM" id="SSF47616">
    <property type="entry name" value="GST C-terminal domain-like"/>
    <property type="match status" value="1"/>
</dbReference>
<dbReference type="InterPro" id="IPR058268">
    <property type="entry name" value="DUF7962"/>
</dbReference>
<sequence>MSSEQPIILYHYPFSPYARRIVWYLQLRGIPYKQCMQPPIMPRPDISKLGIKYRRIPLTSIGRDVYLDTRLILQKLESYPASSPRLGAAENTEQRAIERLLEVLNVDGGVFAWAGSLLPRELPIMKDPSFLRDRADFVNGKAILGQKSPTARPEALNDLRNVFELLETTLLADGRDWVLKTERPSLADIEAIWPLHWLNGLPGALPADQISKTQFPKVFAWIERFDQTVNAASQGLGKIPTVSGEQAARTIVQSSYFEDTATEVVQSEPLVKALGLKRGDSVVVFPLDTGSSHKDLGALLRLDSREVVVETKTDLQGSPVVRVHAPRHGFRIVREDQVPHL</sequence>
<dbReference type="InterPro" id="IPR036282">
    <property type="entry name" value="Glutathione-S-Trfase_C_sf"/>
</dbReference>
<dbReference type="InterPro" id="IPR010987">
    <property type="entry name" value="Glutathione-S-Trfase_C-like"/>
</dbReference>
<dbReference type="SUPFAM" id="SSF52833">
    <property type="entry name" value="Thioredoxin-like"/>
    <property type="match status" value="1"/>
</dbReference>
<dbReference type="Proteomes" id="UP000094444">
    <property type="component" value="Unassembled WGS sequence"/>
</dbReference>
<feature type="domain" description="GST C-terminal" evidence="1">
    <location>
        <begin position="91"/>
        <end position="251"/>
    </location>
</feature>
<dbReference type="Pfam" id="PF25907">
    <property type="entry name" value="DUF7962"/>
    <property type="match status" value="1"/>
</dbReference>
<dbReference type="InterPro" id="IPR036249">
    <property type="entry name" value="Thioredoxin-like_sf"/>
</dbReference>
<organism evidence="2 3">
    <name type="scientific">Diaporthe helianthi</name>
    <dbReference type="NCBI Taxonomy" id="158607"/>
    <lineage>
        <taxon>Eukaryota</taxon>
        <taxon>Fungi</taxon>
        <taxon>Dikarya</taxon>
        <taxon>Ascomycota</taxon>
        <taxon>Pezizomycotina</taxon>
        <taxon>Sordariomycetes</taxon>
        <taxon>Sordariomycetidae</taxon>
        <taxon>Diaporthales</taxon>
        <taxon>Diaporthaceae</taxon>
        <taxon>Diaporthe</taxon>
    </lineage>
</organism>
<dbReference type="Gene3D" id="3.40.30.110">
    <property type="match status" value="2"/>
</dbReference>
<evidence type="ECO:0000313" key="3">
    <source>
        <dbReference type="Proteomes" id="UP000094444"/>
    </source>
</evidence>
<accession>A0A2P5ID75</accession>
<evidence type="ECO:0000313" key="2">
    <source>
        <dbReference type="EMBL" id="POS80419.1"/>
    </source>
</evidence>
<dbReference type="AlphaFoldDB" id="A0A2P5ID75"/>
<dbReference type="InParanoid" id="A0A2P5ID75"/>
<dbReference type="STRING" id="158607.A0A2P5ID75"/>
<dbReference type="EMBL" id="MAVT02000052">
    <property type="protein sequence ID" value="POS80419.1"/>
    <property type="molecule type" value="Genomic_DNA"/>
</dbReference>
<dbReference type="Gene3D" id="1.20.1050.10">
    <property type="match status" value="1"/>
</dbReference>
<proteinExistence type="predicted"/>
<dbReference type="OrthoDB" id="202840at2759"/>
<protein>
    <submittedName>
        <fullName evidence="2">Glutathione S-transferase</fullName>
    </submittedName>
</protein>
<name>A0A2P5ID75_DIAHE</name>
<keyword evidence="3" id="KW-1185">Reference proteome</keyword>
<comment type="caution">
    <text evidence="2">The sequence shown here is derived from an EMBL/GenBank/DDBJ whole genome shotgun (WGS) entry which is preliminary data.</text>
</comment>
<gene>
    <name evidence="2" type="ORF">DHEL01_v201184</name>
</gene>
<evidence type="ECO:0000259" key="1">
    <source>
        <dbReference type="PROSITE" id="PS50405"/>
    </source>
</evidence>
<dbReference type="InterPro" id="IPR004045">
    <property type="entry name" value="Glutathione_S-Trfase_N"/>
</dbReference>
<dbReference type="PROSITE" id="PS50405">
    <property type="entry name" value="GST_CTER"/>
    <property type="match status" value="1"/>
</dbReference>
<dbReference type="CDD" id="cd00570">
    <property type="entry name" value="GST_N_family"/>
    <property type="match status" value="1"/>
</dbReference>
<dbReference type="GO" id="GO:0016740">
    <property type="term" value="F:transferase activity"/>
    <property type="evidence" value="ECO:0007669"/>
    <property type="project" value="UniProtKB-KW"/>
</dbReference>